<dbReference type="RefSeq" id="XP_030944352.1">
    <property type="nucleotide sequence ID" value="XM_031088492.1"/>
</dbReference>
<dbReference type="InterPro" id="IPR001245">
    <property type="entry name" value="Ser-Thr/Tyr_kinase_cat_dom"/>
</dbReference>
<dbReference type="KEGG" id="qlo:115968950"/>
<dbReference type="Gene3D" id="3.30.200.20">
    <property type="entry name" value="Phosphorylase Kinase, domain 1"/>
    <property type="match status" value="1"/>
</dbReference>
<dbReference type="InterPro" id="IPR006016">
    <property type="entry name" value="UspA"/>
</dbReference>
<dbReference type="GO" id="GO:0005524">
    <property type="term" value="F:ATP binding"/>
    <property type="evidence" value="ECO:0007669"/>
    <property type="project" value="InterPro"/>
</dbReference>
<name>A0A7N2RDX6_QUELO</name>
<evidence type="ECO:0000313" key="4">
    <source>
        <dbReference type="Proteomes" id="UP000594261"/>
    </source>
</evidence>
<dbReference type="InterPro" id="IPR000719">
    <property type="entry name" value="Prot_kinase_dom"/>
</dbReference>
<dbReference type="RefSeq" id="XP_030944353.1">
    <property type="nucleotide sequence ID" value="XM_031088493.1"/>
</dbReference>
<dbReference type="InParanoid" id="A0A7N2RDX6"/>
<feature type="region of interest" description="Disordered" evidence="1">
    <location>
        <begin position="641"/>
        <end position="660"/>
    </location>
</feature>
<dbReference type="RefSeq" id="XP_030944355.1">
    <property type="nucleotide sequence ID" value="XM_031088495.1"/>
</dbReference>
<dbReference type="SUPFAM" id="SSF56112">
    <property type="entry name" value="Protein kinase-like (PK-like)"/>
    <property type="match status" value="1"/>
</dbReference>
<feature type="compositionally biased region" description="Low complexity" evidence="1">
    <location>
        <begin position="645"/>
        <end position="658"/>
    </location>
</feature>
<feature type="domain" description="Protein kinase" evidence="2">
    <location>
        <begin position="321"/>
        <end position="602"/>
    </location>
</feature>
<dbReference type="GO" id="GO:0004672">
    <property type="term" value="F:protein kinase activity"/>
    <property type="evidence" value="ECO:0007669"/>
    <property type="project" value="InterPro"/>
</dbReference>
<dbReference type="OrthoDB" id="654677at2759"/>
<dbReference type="PANTHER" id="PTHR47987:SF11">
    <property type="entry name" value="RECEPTOR-LIKE CYTOSOLIC SERINE_THREONINE-PROTEIN KINASE RBK1 ISOFORM X1"/>
    <property type="match status" value="1"/>
</dbReference>
<dbReference type="OMA" id="CRWFSHE"/>
<dbReference type="EMBL" id="LRBV02000011">
    <property type="status" value="NOT_ANNOTATED_CDS"/>
    <property type="molecule type" value="Genomic_DNA"/>
</dbReference>
<dbReference type="Gene3D" id="3.40.50.620">
    <property type="entry name" value="HUPs"/>
    <property type="match status" value="1"/>
</dbReference>
<dbReference type="EnsemblPlants" id="QL11p050194:mrna">
    <property type="protein sequence ID" value="QL11p050194:mrna"/>
    <property type="gene ID" value="QL11p050194"/>
</dbReference>
<dbReference type="SMART" id="SM00220">
    <property type="entry name" value="S_TKc"/>
    <property type="match status" value="1"/>
</dbReference>
<dbReference type="Pfam" id="PF07714">
    <property type="entry name" value="PK_Tyr_Ser-Thr"/>
    <property type="match status" value="1"/>
</dbReference>
<dbReference type="GeneID" id="115968950"/>
<reference evidence="3" key="2">
    <citation type="submission" date="2021-01" db="UniProtKB">
        <authorList>
            <consortium name="EnsemblPlants"/>
        </authorList>
    </citation>
    <scope>IDENTIFICATION</scope>
</reference>
<dbReference type="Gramene" id="QL11p050194:mrna">
    <property type="protein sequence ID" value="QL11p050194:mrna"/>
    <property type="gene ID" value="QL11p050194"/>
</dbReference>
<evidence type="ECO:0000259" key="2">
    <source>
        <dbReference type="PROSITE" id="PS50011"/>
    </source>
</evidence>
<protein>
    <recommendedName>
        <fullName evidence="2">Protein kinase domain-containing protein</fullName>
    </recommendedName>
</protein>
<dbReference type="Proteomes" id="UP000594261">
    <property type="component" value="Chromosome 11"/>
</dbReference>
<evidence type="ECO:0000256" key="1">
    <source>
        <dbReference type="SAM" id="MobiDB-lite"/>
    </source>
</evidence>
<dbReference type="InterPro" id="IPR046958">
    <property type="entry name" value="RBK1/2/STUNTED"/>
</dbReference>
<gene>
    <name evidence="3" type="primary">LOC115968950</name>
</gene>
<dbReference type="RefSeq" id="XP_030944354.1">
    <property type="nucleotide sequence ID" value="XM_031088494.1"/>
</dbReference>
<reference evidence="3 4" key="1">
    <citation type="journal article" date="2016" name="G3 (Bethesda)">
        <title>First Draft Assembly and Annotation of the Genome of a California Endemic Oak Quercus lobata Nee (Fagaceae).</title>
        <authorList>
            <person name="Sork V.L."/>
            <person name="Fitz-Gibbon S.T."/>
            <person name="Puiu D."/>
            <person name="Crepeau M."/>
            <person name="Gugger P.F."/>
            <person name="Sherman R."/>
            <person name="Stevens K."/>
            <person name="Langley C.H."/>
            <person name="Pellegrini M."/>
            <person name="Salzberg S.L."/>
        </authorList>
    </citation>
    <scope>NUCLEOTIDE SEQUENCE [LARGE SCALE GENOMIC DNA]</scope>
    <source>
        <strain evidence="3 4">cv. SW786</strain>
    </source>
</reference>
<dbReference type="CDD" id="cd00293">
    <property type="entry name" value="USP-like"/>
    <property type="match status" value="1"/>
</dbReference>
<dbReference type="Gene3D" id="1.10.510.10">
    <property type="entry name" value="Transferase(Phosphotransferase) domain 1"/>
    <property type="match status" value="1"/>
</dbReference>
<organism evidence="3 4">
    <name type="scientific">Quercus lobata</name>
    <name type="common">Valley oak</name>
    <dbReference type="NCBI Taxonomy" id="97700"/>
    <lineage>
        <taxon>Eukaryota</taxon>
        <taxon>Viridiplantae</taxon>
        <taxon>Streptophyta</taxon>
        <taxon>Embryophyta</taxon>
        <taxon>Tracheophyta</taxon>
        <taxon>Spermatophyta</taxon>
        <taxon>Magnoliopsida</taxon>
        <taxon>eudicotyledons</taxon>
        <taxon>Gunneridae</taxon>
        <taxon>Pentapetalae</taxon>
        <taxon>rosids</taxon>
        <taxon>fabids</taxon>
        <taxon>Fagales</taxon>
        <taxon>Fagaceae</taxon>
        <taxon>Quercus</taxon>
    </lineage>
</organism>
<keyword evidence="4" id="KW-1185">Reference proteome</keyword>
<dbReference type="AlphaFoldDB" id="A0A7N2RDX6"/>
<sequence>MLFEKVVNAVGKRNVLVGIRIDSQSRELLSWAIVKVAEPGDCVVAVHVCRSSDRASKNKNLLDGYLEVYEELCNANKVDLSGQILTGSSARKVLVREAKSCAAVAVVVGISKHSALGGWASTAKYCSRRLPSTTDVLAIHNGKILFRRFTNNQLPGLKLNGDPKPSFSLIKVPTLEDYKSEFGDSEAETASTISEVVQNSRDGGFNLACDSKRLSLRSNSLYARDPLDSRPGWPLLRKASSSIPQAPLARSISVVQWVMTLPDRSPQLSPQCSTIIETPFESDISEGLDVSPKNCLSAFGKLPKGCKWFSHEVLKMSTSQFSSENLISKGGCNRVYEGILPEGKAVAVKIVKSTKEAWKDFAYEVDIISSLKHKHITPLIGVCIEDNALISVYDFLSKGSLEENLHGKNKDKSVLSWDVRFNIAVGIAEALNYLHNECSQPVIHRDVKSSNILLSNGFEPQLSDFGLSMWGPTNSSFVTQGDVVGTFGYIAPEYFMYGKVSDKIDVYAFGVVLLELLSGREPIGLENPKGQESLVIWAKPKVESGDIKGFLDPKLDGKYDETQVQRMVLASTLCTTRAARLRPKMSQILKLLKGDIYVEEWLNSQNSNLKGSENQDNNDDEVYPNSSPELHLSLALLDVEDDNTSDSSVEHSNSSSLEEYLKARCSRSSSFD</sequence>
<dbReference type="InterPro" id="IPR008271">
    <property type="entry name" value="Ser/Thr_kinase_AS"/>
</dbReference>
<dbReference type="FunFam" id="3.30.200.20:FF:000268">
    <property type="entry name" value="probable receptor-like serine/threonine-protein kinase At5g57670"/>
    <property type="match status" value="1"/>
</dbReference>
<dbReference type="PROSITE" id="PS50011">
    <property type="entry name" value="PROTEIN_KINASE_DOM"/>
    <property type="match status" value="1"/>
</dbReference>
<dbReference type="InterPro" id="IPR011009">
    <property type="entry name" value="Kinase-like_dom_sf"/>
</dbReference>
<dbReference type="FunFam" id="1.10.510.10:FF:000284">
    <property type="entry name" value="Putative receptor-like serine/threonine-protein kinase"/>
    <property type="match status" value="1"/>
</dbReference>
<accession>A0A7N2RDX6</accession>
<dbReference type="PANTHER" id="PTHR47987">
    <property type="entry name" value="OS08G0249100 PROTEIN"/>
    <property type="match status" value="1"/>
</dbReference>
<evidence type="ECO:0000313" key="3">
    <source>
        <dbReference type="EnsemblPlants" id="QL11p050194:mrna"/>
    </source>
</evidence>
<dbReference type="PROSITE" id="PS00108">
    <property type="entry name" value="PROTEIN_KINASE_ST"/>
    <property type="match status" value="1"/>
</dbReference>
<proteinExistence type="predicted"/>
<dbReference type="SUPFAM" id="SSF52402">
    <property type="entry name" value="Adenine nucleotide alpha hydrolases-like"/>
    <property type="match status" value="1"/>
</dbReference>
<dbReference type="InterPro" id="IPR014729">
    <property type="entry name" value="Rossmann-like_a/b/a_fold"/>
</dbReference>
<dbReference type="Pfam" id="PF00582">
    <property type="entry name" value="Usp"/>
    <property type="match status" value="1"/>
</dbReference>
<dbReference type="FunCoup" id="A0A7N2RDX6">
    <property type="interactions" value="305"/>
</dbReference>